<organism evidence="2 3">
    <name type="scientific">Pseudaquabacterium pictum</name>
    <dbReference type="NCBI Taxonomy" id="2315236"/>
    <lineage>
        <taxon>Bacteria</taxon>
        <taxon>Pseudomonadati</taxon>
        <taxon>Pseudomonadota</taxon>
        <taxon>Betaproteobacteria</taxon>
        <taxon>Burkholderiales</taxon>
        <taxon>Sphaerotilaceae</taxon>
        <taxon>Pseudaquabacterium</taxon>
    </lineage>
</organism>
<accession>A0A480AVW3</accession>
<dbReference type="EMBL" id="BJCL01000018">
    <property type="protein sequence ID" value="GCL65644.1"/>
    <property type="molecule type" value="Genomic_DNA"/>
</dbReference>
<reference evidence="3" key="1">
    <citation type="submission" date="2019-03" db="EMBL/GenBank/DDBJ databases">
        <title>Aquabacterium pictum sp.nov., the first bacteriochlorophyll a-containing freshwater bacterium in the genus Aquabacterium of the class Betaproteobacteria.</title>
        <authorList>
            <person name="Hirose S."/>
            <person name="Tank M."/>
            <person name="Hara E."/>
            <person name="Tamaki H."/>
            <person name="Takaichi S."/>
            <person name="Haruta S."/>
            <person name="Hanada S."/>
        </authorList>
    </citation>
    <scope>NUCLEOTIDE SEQUENCE [LARGE SCALE GENOMIC DNA]</scope>
    <source>
        <strain evidence="3">W35</strain>
    </source>
</reference>
<evidence type="ECO:0000313" key="3">
    <source>
        <dbReference type="Proteomes" id="UP000301751"/>
    </source>
</evidence>
<dbReference type="Proteomes" id="UP000301751">
    <property type="component" value="Unassembled WGS sequence"/>
</dbReference>
<gene>
    <name evidence="2" type="ORF">AQPW35_47250</name>
</gene>
<name>A0A480AVW3_9BURK</name>
<dbReference type="AlphaFoldDB" id="A0A480AVW3"/>
<proteinExistence type="predicted"/>
<comment type="caution">
    <text evidence="2">The sequence shown here is derived from an EMBL/GenBank/DDBJ whole genome shotgun (WGS) entry which is preliminary data.</text>
</comment>
<feature type="region of interest" description="Disordered" evidence="1">
    <location>
        <begin position="62"/>
        <end position="81"/>
    </location>
</feature>
<evidence type="ECO:0000256" key="1">
    <source>
        <dbReference type="SAM" id="MobiDB-lite"/>
    </source>
</evidence>
<protein>
    <submittedName>
        <fullName evidence="2">Uncharacterized protein</fullName>
    </submittedName>
</protein>
<dbReference type="RefSeq" id="WP_137735342.1">
    <property type="nucleotide sequence ID" value="NZ_BJCL01000018.1"/>
</dbReference>
<sequence length="81" mass="9261">MKAEDQRSPQLPKFQGELIRDDRGRQVVCFTTPSGVQAIVDTSIPQEALAKLAAKLTRKLARREGREQSRFHARNIDTRDR</sequence>
<evidence type="ECO:0000313" key="2">
    <source>
        <dbReference type="EMBL" id="GCL65644.1"/>
    </source>
</evidence>
<keyword evidence="3" id="KW-1185">Reference proteome</keyword>